<feature type="domain" description="PKD" evidence="2">
    <location>
        <begin position="451"/>
        <end position="519"/>
    </location>
</feature>
<feature type="compositionally biased region" description="Low complexity" evidence="1">
    <location>
        <begin position="428"/>
        <end position="440"/>
    </location>
</feature>
<dbReference type="EMBL" id="SMFP01000040">
    <property type="protein sequence ID" value="TDE33060.1"/>
    <property type="molecule type" value="Genomic_DNA"/>
</dbReference>
<evidence type="ECO:0000259" key="2">
    <source>
        <dbReference type="PROSITE" id="PS50093"/>
    </source>
</evidence>
<gene>
    <name evidence="3" type="ORF">E1B25_21705</name>
</gene>
<sequence>MVALSTPTITGYTSDTGTSGDGITADRTLTFYGTGTPGASIEITDFAGVGTVAYLAAIPASGNWTLTVGDGGAYPSGSDGVLPDGVYNFMAGSRMGGDASSLSDSLSVTVAGPNLSAIDLTAASDTGSSSSDNYTADATPTIEFTAGSGDTLEIDWDDGRGFQSVADGTGASQQFTNPNAYDSNILEDKTVQVRSTKDGESTVKSVSFTYDRTQVLPIGSFTAASDTGSLQTDMVTNDTTPTIEGTGEVGAKIDVLLSNGSGSPVVTTYVDGAGNWSATLPTQADVTNQPLSFRAIDLAGNTIQLSGKSFTIDTTAPAAPVISSTISDDTGSSSTDRITNDFLPRLTGTAELGTTVFLYDGPTQVGYVGVSTSGGWNLMTSVLSEGDHDLIARAVDKAGNVSVDSTPLRVTIDDTPPAPSTPDLTAASDTGTSDSDNMTMDDTPTFTFTAEAGATLEVDWGTGDGFVSAGTGTGAAQTLTAPGYASDGPYTVSLRVTDTAGNATTRTLGVTIDTTAPTVSALDLTAASDTGTSDSDNITSDTTPTIEAQVEAGAQILIDWGDGRGFVTGPVSTDGSVAMQITQDVPYATAGPYTVEIRAVDTAGNVTTRSLAITIVDEPLSAPSITAISDDTGSSASDHLTNDTTLILGGTSVADATIEVFLDGASVGTTTANGSGSWSFDHTGTVLADGDYVFTATATSAATGGVPSERSAGFAVRVDGAAPGVPVVTGISDDTGTAGDGVTSDATLVIRGTGEAGAQVEVFLDTVSIGT</sequence>
<dbReference type="Gene3D" id="2.60.40.10">
    <property type="entry name" value="Immunoglobulins"/>
    <property type="match status" value="7"/>
</dbReference>
<name>A0A4R5EFG3_9RHOB</name>
<feature type="non-terminal residue" evidence="3">
    <location>
        <position position="771"/>
    </location>
</feature>
<dbReference type="InterPro" id="IPR000601">
    <property type="entry name" value="PKD_dom"/>
</dbReference>
<evidence type="ECO:0000256" key="1">
    <source>
        <dbReference type="SAM" id="MobiDB-lite"/>
    </source>
</evidence>
<dbReference type="Proteomes" id="UP000294662">
    <property type="component" value="Unassembled WGS sequence"/>
</dbReference>
<dbReference type="NCBIfam" id="NF033510">
    <property type="entry name" value="Ca_tandemer"/>
    <property type="match status" value="3"/>
</dbReference>
<dbReference type="InterPro" id="IPR035986">
    <property type="entry name" value="PKD_dom_sf"/>
</dbReference>
<evidence type="ECO:0000313" key="3">
    <source>
        <dbReference type="EMBL" id="TDE33060.1"/>
    </source>
</evidence>
<protein>
    <recommendedName>
        <fullName evidence="2">PKD domain-containing protein</fullName>
    </recommendedName>
</protein>
<dbReference type="PROSITE" id="PS50093">
    <property type="entry name" value="PKD"/>
    <property type="match status" value="1"/>
</dbReference>
<dbReference type="InterPro" id="IPR044016">
    <property type="entry name" value="Big_13"/>
</dbReference>
<dbReference type="RefSeq" id="WP_206338616.1">
    <property type="nucleotide sequence ID" value="NZ_SMFP01000040.1"/>
</dbReference>
<comment type="caution">
    <text evidence="3">The sequence shown here is derived from an EMBL/GenBank/DDBJ whole genome shotgun (WGS) entry which is preliminary data.</text>
</comment>
<proteinExistence type="predicted"/>
<evidence type="ECO:0000313" key="4">
    <source>
        <dbReference type="Proteomes" id="UP000294662"/>
    </source>
</evidence>
<dbReference type="AlphaFoldDB" id="A0A4R5EFG3"/>
<reference evidence="3 4" key="1">
    <citation type="submission" date="2019-03" db="EMBL/GenBank/DDBJ databases">
        <authorList>
            <person name="Zhang S."/>
        </authorList>
    </citation>
    <scope>NUCLEOTIDE SEQUENCE [LARGE SCALE GENOMIC DNA]</scope>
    <source>
        <strain evidence="3 4">S4J41</strain>
    </source>
</reference>
<dbReference type="InterPro" id="IPR013783">
    <property type="entry name" value="Ig-like_fold"/>
</dbReference>
<feature type="region of interest" description="Disordered" evidence="1">
    <location>
        <begin position="407"/>
        <end position="440"/>
    </location>
</feature>
<organism evidence="3 4">
    <name type="scientific">Antarcticimicrobium sediminis</name>
    <dbReference type="NCBI Taxonomy" id="2546227"/>
    <lineage>
        <taxon>Bacteria</taxon>
        <taxon>Pseudomonadati</taxon>
        <taxon>Pseudomonadota</taxon>
        <taxon>Alphaproteobacteria</taxon>
        <taxon>Rhodobacterales</taxon>
        <taxon>Paracoccaceae</taxon>
        <taxon>Antarcticimicrobium</taxon>
    </lineage>
</organism>
<accession>A0A4R5EFG3</accession>
<keyword evidence="4" id="KW-1185">Reference proteome</keyword>
<dbReference type="Pfam" id="PF19077">
    <property type="entry name" value="Big_13"/>
    <property type="match status" value="6"/>
</dbReference>
<dbReference type="SUPFAM" id="SSF49299">
    <property type="entry name" value="PKD domain"/>
    <property type="match status" value="1"/>
</dbReference>